<feature type="transmembrane region" description="Helical" evidence="1">
    <location>
        <begin position="49"/>
        <end position="67"/>
    </location>
</feature>
<comment type="caution">
    <text evidence="2">The sequence shown here is derived from an EMBL/GenBank/DDBJ whole genome shotgun (WGS) entry which is preliminary data.</text>
</comment>
<organism evidence="2 3">
    <name type="scientific">Psychroserpens algicola</name>
    <dbReference type="NCBI Taxonomy" id="1719034"/>
    <lineage>
        <taxon>Bacteria</taxon>
        <taxon>Pseudomonadati</taxon>
        <taxon>Bacteroidota</taxon>
        <taxon>Flavobacteriia</taxon>
        <taxon>Flavobacteriales</taxon>
        <taxon>Flavobacteriaceae</taxon>
        <taxon>Psychroserpens</taxon>
    </lineage>
</organism>
<keyword evidence="1" id="KW-0812">Transmembrane</keyword>
<reference evidence="2" key="1">
    <citation type="submission" date="2022-04" db="EMBL/GenBank/DDBJ databases">
        <authorList>
            <person name="Ren T."/>
        </authorList>
    </citation>
    <scope>NUCLEOTIDE SEQUENCE</scope>
    <source>
        <strain evidence="2">F63249</strain>
    </source>
</reference>
<proteinExistence type="predicted"/>
<protein>
    <submittedName>
        <fullName evidence="2">Uncharacterized protein</fullName>
    </submittedName>
</protein>
<dbReference type="Proteomes" id="UP001203687">
    <property type="component" value="Unassembled WGS sequence"/>
</dbReference>
<dbReference type="RefSeq" id="WP_248413045.1">
    <property type="nucleotide sequence ID" value="NZ_JALPQF010000009.1"/>
</dbReference>
<evidence type="ECO:0000313" key="3">
    <source>
        <dbReference type="Proteomes" id="UP001203687"/>
    </source>
</evidence>
<accession>A0ABT0H9I3</accession>
<feature type="transmembrane region" description="Helical" evidence="1">
    <location>
        <begin position="117"/>
        <end position="141"/>
    </location>
</feature>
<keyword evidence="1" id="KW-0472">Membrane</keyword>
<keyword evidence="1" id="KW-1133">Transmembrane helix</keyword>
<gene>
    <name evidence="2" type="ORF">MUY34_10350</name>
</gene>
<dbReference type="EMBL" id="JALPQF010000009">
    <property type="protein sequence ID" value="MCK8481025.1"/>
    <property type="molecule type" value="Genomic_DNA"/>
</dbReference>
<sequence length="147" mass="15627">MNIQKIIKIVALVIGLIAVFFLVRIMMIGDEAIEADPANQGILSGFANLAYVVLAIATISAVVFSLVNLVSHPDKLKKALMSLGVFALVLAIAWFASSGEERLLSDGTTLSEGGSQLIEAGIKAFYILILLAAGLMLFFGVKKMLSK</sequence>
<evidence type="ECO:0000256" key="1">
    <source>
        <dbReference type="SAM" id="Phobius"/>
    </source>
</evidence>
<keyword evidence="3" id="KW-1185">Reference proteome</keyword>
<evidence type="ECO:0000313" key="2">
    <source>
        <dbReference type="EMBL" id="MCK8481025.1"/>
    </source>
</evidence>
<feature type="transmembrane region" description="Helical" evidence="1">
    <location>
        <begin position="79"/>
        <end position="97"/>
    </location>
</feature>
<name>A0ABT0H9I3_9FLAO</name>
<feature type="transmembrane region" description="Helical" evidence="1">
    <location>
        <begin position="9"/>
        <end position="29"/>
    </location>
</feature>